<evidence type="ECO:0000313" key="1">
    <source>
        <dbReference type="EMBL" id="MBD2185430.1"/>
    </source>
</evidence>
<proteinExistence type="predicted"/>
<keyword evidence="2" id="KW-1185">Reference proteome</keyword>
<accession>A0A926VKD7</accession>
<comment type="caution">
    <text evidence="1">The sequence shown here is derived from an EMBL/GenBank/DDBJ whole genome shotgun (WGS) entry which is preliminary data.</text>
</comment>
<dbReference type="Proteomes" id="UP000641646">
    <property type="component" value="Unassembled WGS sequence"/>
</dbReference>
<protein>
    <recommendedName>
        <fullName evidence="3">Response regulatory domain-containing protein</fullName>
    </recommendedName>
</protein>
<evidence type="ECO:0008006" key="3">
    <source>
        <dbReference type="Google" id="ProtNLM"/>
    </source>
</evidence>
<dbReference type="InterPro" id="IPR011006">
    <property type="entry name" value="CheY-like_superfamily"/>
</dbReference>
<organism evidence="1 2">
    <name type="scientific">Aerosakkonema funiforme FACHB-1375</name>
    <dbReference type="NCBI Taxonomy" id="2949571"/>
    <lineage>
        <taxon>Bacteria</taxon>
        <taxon>Bacillati</taxon>
        <taxon>Cyanobacteriota</taxon>
        <taxon>Cyanophyceae</taxon>
        <taxon>Oscillatoriophycideae</taxon>
        <taxon>Aerosakkonematales</taxon>
        <taxon>Aerosakkonemataceae</taxon>
        <taxon>Aerosakkonema</taxon>
    </lineage>
</organism>
<evidence type="ECO:0000313" key="2">
    <source>
        <dbReference type="Proteomes" id="UP000641646"/>
    </source>
</evidence>
<name>A0A926VKD7_9CYAN</name>
<reference evidence="1" key="2">
    <citation type="submission" date="2020-08" db="EMBL/GenBank/DDBJ databases">
        <authorList>
            <person name="Chen M."/>
            <person name="Teng W."/>
            <person name="Zhao L."/>
            <person name="Hu C."/>
            <person name="Zhou Y."/>
            <person name="Han B."/>
            <person name="Song L."/>
            <person name="Shu W."/>
        </authorList>
    </citation>
    <scope>NUCLEOTIDE SEQUENCE</scope>
    <source>
        <strain evidence="1">FACHB-1375</strain>
    </source>
</reference>
<gene>
    <name evidence="1" type="ORF">H6G03_30875</name>
</gene>
<dbReference type="SUPFAM" id="SSF52172">
    <property type="entry name" value="CheY-like"/>
    <property type="match status" value="1"/>
</dbReference>
<dbReference type="AlphaFoldDB" id="A0A926VKD7"/>
<sequence>MAKIRHRKRNSFSWYQFIFITAQNNQDVQRLGGILGANSYRAKPFATAQLLGAIALPQIAELVLGGQML</sequence>
<reference evidence="1" key="1">
    <citation type="journal article" date="2015" name="ISME J.">
        <title>Draft Genome Sequence of Streptomyces incarnatus NRRL8089, which Produces the Nucleoside Antibiotic Sinefungin.</title>
        <authorList>
            <person name="Oshima K."/>
            <person name="Hattori M."/>
            <person name="Shimizu H."/>
            <person name="Fukuda K."/>
            <person name="Nemoto M."/>
            <person name="Inagaki K."/>
            <person name="Tamura T."/>
        </authorList>
    </citation>
    <scope>NUCLEOTIDE SEQUENCE</scope>
    <source>
        <strain evidence="1">FACHB-1375</strain>
    </source>
</reference>
<dbReference type="RefSeq" id="WP_190473749.1">
    <property type="nucleotide sequence ID" value="NZ_JACJPW010000121.1"/>
</dbReference>
<dbReference type="EMBL" id="JACJPW010000121">
    <property type="protein sequence ID" value="MBD2185430.1"/>
    <property type="molecule type" value="Genomic_DNA"/>
</dbReference>